<evidence type="ECO:0000256" key="1">
    <source>
        <dbReference type="ARBA" id="ARBA00004429"/>
    </source>
</evidence>
<dbReference type="EMBL" id="LAYY01000018">
    <property type="protein sequence ID" value="KKK37093.1"/>
    <property type="molecule type" value="Genomic_DNA"/>
</dbReference>
<evidence type="ECO:0000256" key="7">
    <source>
        <dbReference type="ARBA" id="ARBA00023136"/>
    </source>
</evidence>
<reference evidence="11 12" key="1">
    <citation type="submission" date="2015-04" db="EMBL/GenBank/DDBJ databases">
        <title>Taxonomic description and genome sequence of Bacillus campisalis sp. nov., a novel member of the genus Bacillus isolated from solar saltern.</title>
        <authorList>
            <person name="Mathan Kumar R."/>
            <person name="Kaur G."/>
            <person name="Kumar A."/>
            <person name="Singh N.K."/>
            <person name="Kaur N."/>
            <person name="Kumar N."/>
            <person name="Mayilraj S."/>
        </authorList>
    </citation>
    <scope>NUCLEOTIDE SEQUENCE [LARGE SCALE GENOMIC DNA]</scope>
    <source>
        <strain evidence="11 12">SA2-6</strain>
    </source>
</reference>
<comment type="similarity">
    <text evidence="8">Belongs to the TRAP transporter small permease family.</text>
</comment>
<gene>
    <name evidence="11" type="ORF">WQ57_16135</name>
</gene>
<evidence type="ECO:0000256" key="2">
    <source>
        <dbReference type="ARBA" id="ARBA00022448"/>
    </source>
</evidence>
<feature type="transmembrane region" description="Helical" evidence="9">
    <location>
        <begin position="128"/>
        <end position="145"/>
    </location>
</feature>
<evidence type="ECO:0000256" key="9">
    <source>
        <dbReference type="SAM" id="Phobius"/>
    </source>
</evidence>
<dbReference type="InterPro" id="IPR007387">
    <property type="entry name" value="TRAP_DctQ"/>
</dbReference>
<dbReference type="GO" id="GO:0015740">
    <property type="term" value="P:C4-dicarboxylate transport"/>
    <property type="evidence" value="ECO:0007669"/>
    <property type="project" value="TreeGrafter"/>
</dbReference>
<dbReference type="OrthoDB" id="9815614at2"/>
<dbReference type="AlphaFoldDB" id="A0A0M2SSH3"/>
<feature type="domain" description="Tripartite ATP-independent periplasmic transporters DctQ component" evidence="10">
    <location>
        <begin position="23"/>
        <end position="148"/>
    </location>
</feature>
<dbReference type="Proteomes" id="UP000034166">
    <property type="component" value="Unassembled WGS sequence"/>
</dbReference>
<dbReference type="InterPro" id="IPR055348">
    <property type="entry name" value="DctQ"/>
</dbReference>
<comment type="subcellular location">
    <subcellularLocation>
        <location evidence="1">Cell inner membrane</location>
        <topology evidence="1">Multi-pass membrane protein</topology>
    </subcellularLocation>
</comment>
<name>A0A0M2SSH3_9BACI</name>
<keyword evidence="3" id="KW-1003">Cell membrane</keyword>
<proteinExistence type="inferred from homology"/>
<keyword evidence="7 9" id="KW-0472">Membrane</keyword>
<feature type="transmembrane region" description="Helical" evidence="9">
    <location>
        <begin position="52"/>
        <end position="75"/>
    </location>
</feature>
<dbReference type="GO" id="GO:0022857">
    <property type="term" value="F:transmembrane transporter activity"/>
    <property type="evidence" value="ECO:0007669"/>
    <property type="project" value="TreeGrafter"/>
</dbReference>
<evidence type="ECO:0000256" key="8">
    <source>
        <dbReference type="ARBA" id="ARBA00038436"/>
    </source>
</evidence>
<sequence length="162" mass="18077">MSKIKDILDKILISFSTLLLVSMVVLSTWQVLSRYVFNISSPGTEELTRYMLIWFGLMTAAYVFGAKKHIGILFLREKFNPKTQLFIEKATDVIVLVTVAVLMVFGGIRIVMLTAAQTAAATGMSMGFVYAALPVSGICIILYTIHSLMSYKKPKEDREVIL</sequence>
<organism evidence="11 12">
    <name type="scientific">Mesobacillus campisalis</name>
    <dbReference type="NCBI Taxonomy" id="1408103"/>
    <lineage>
        <taxon>Bacteria</taxon>
        <taxon>Bacillati</taxon>
        <taxon>Bacillota</taxon>
        <taxon>Bacilli</taxon>
        <taxon>Bacillales</taxon>
        <taxon>Bacillaceae</taxon>
        <taxon>Mesobacillus</taxon>
    </lineage>
</organism>
<feature type="transmembrane region" description="Helical" evidence="9">
    <location>
        <begin position="95"/>
        <end position="116"/>
    </location>
</feature>
<evidence type="ECO:0000313" key="11">
    <source>
        <dbReference type="EMBL" id="KKK37093.1"/>
    </source>
</evidence>
<keyword evidence="12" id="KW-1185">Reference proteome</keyword>
<evidence type="ECO:0000256" key="6">
    <source>
        <dbReference type="ARBA" id="ARBA00022989"/>
    </source>
</evidence>
<dbReference type="PATRIC" id="fig|1408103.3.peg.3593"/>
<keyword evidence="6 9" id="KW-1133">Transmembrane helix</keyword>
<evidence type="ECO:0000313" key="12">
    <source>
        <dbReference type="Proteomes" id="UP000034166"/>
    </source>
</evidence>
<keyword evidence="2" id="KW-0813">Transport</keyword>
<dbReference type="Pfam" id="PF04290">
    <property type="entry name" value="DctQ"/>
    <property type="match status" value="1"/>
</dbReference>
<evidence type="ECO:0000256" key="3">
    <source>
        <dbReference type="ARBA" id="ARBA00022475"/>
    </source>
</evidence>
<evidence type="ECO:0000256" key="5">
    <source>
        <dbReference type="ARBA" id="ARBA00022692"/>
    </source>
</evidence>
<protein>
    <submittedName>
        <fullName evidence="11">C4-dicarboxylate ABC transporter permease</fullName>
    </submittedName>
</protein>
<dbReference type="GO" id="GO:0005886">
    <property type="term" value="C:plasma membrane"/>
    <property type="evidence" value="ECO:0007669"/>
    <property type="project" value="UniProtKB-SubCell"/>
</dbReference>
<dbReference type="RefSeq" id="WP_046524800.1">
    <property type="nucleotide sequence ID" value="NZ_LAYY01000018.1"/>
</dbReference>
<evidence type="ECO:0000259" key="10">
    <source>
        <dbReference type="Pfam" id="PF04290"/>
    </source>
</evidence>
<dbReference type="PANTHER" id="PTHR35011">
    <property type="entry name" value="2,3-DIKETO-L-GULONATE TRAP TRANSPORTER SMALL PERMEASE PROTEIN YIAM"/>
    <property type="match status" value="1"/>
</dbReference>
<evidence type="ECO:0000256" key="4">
    <source>
        <dbReference type="ARBA" id="ARBA00022519"/>
    </source>
</evidence>
<dbReference type="PANTHER" id="PTHR35011:SF2">
    <property type="entry name" value="2,3-DIKETO-L-GULONATE TRAP TRANSPORTER SMALL PERMEASE PROTEIN YIAM"/>
    <property type="match status" value="1"/>
</dbReference>
<feature type="transmembrane region" description="Helical" evidence="9">
    <location>
        <begin position="12"/>
        <end position="32"/>
    </location>
</feature>
<keyword evidence="5 9" id="KW-0812">Transmembrane</keyword>
<comment type="caution">
    <text evidence="11">The sequence shown here is derived from an EMBL/GenBank/DDBJ whole genome shotgun (WGS) entry which is preliminary data.</text>
</comment>
<accession>A0A0M2SSH3</accession>
<keyword evidence="4" id="KW-0997">Cell inner membrane</keyword>